<evidence type="ECO:0000256" key="1">
    <source>
        <dbReference type="SAM" id="Phobius"/>
    </source>
</evidence>
<name>A0A9X0U2N4_9BACT</name>
<gene>
    <name evidence="2" type="ORF">HDF14_001109</name>
</gene>
<feature type="transmembrane region" description="Helical" evidence="1">
    <location>
        <begin position="53"/>
        <end position="71"/>
    </location>
</feature>
<dbReference type="EMBL" id="JACHEB010000002">
    <property type="protein sequence ID" value="MBB5327504.1"/>
    <property type="molecule type" value="Genomic_DNA"/>
</dbReference>
<comment type="caution">
    <text evidence="2">The sequence shown here is derived from an EMBL/GenBank/DDBJ whole genome shotgun (WGS) entry which is preliminary data.</text>
</comment>
<dbReference type="AlphaFoldDB" id="A0A9X0U2N4"/>
<proteinExistence type="predicted"/>
<feature type="transmembrane region" description="Helical" evidence="1">
    <location>
        <begin position="12"/>
        <end position="33"/>
    </location>
</feature>
<reference evidence="2 3" key="1">
    <citation type="submission" date="2020-08" db="EMBL/GenBank/DDBJ databases">
        <title>Genomic Encyclopedia of Type Strains, Phase IV (KMG-V): Genome sequencing to study the core and pangenomes of soil and plant-associated prokaryotes.</title>
        <authorList>
            <person name="Whitman W."/>
        </authorList>
    </citation>
    <scope>NUCLEOTIDE SEQUENCE [LARGE SCALE GENOMIC DNA]</scope>
    <source>
        <strain evidence="2 3">X5P2</strain>
    </source>
</reference>
<sequence>MAEGTGRGDLLSIWFFVGILTLLYGIVLLPYGAWAWATGREAHTVLFQLHPTFWWGLLLSILGGFYTKRFWPRSEDRMKT</sequence>
<accession>A0A9X0U2N4</accession>
<dbReference type="Proteomes" id="UP000535182">
    <property type="component" value="Unassembled WGS sequence"/>
</dbReference>
<protein>
    <submittedName>
        <fullName evidence="2">Membrane protein</fullName>
    </submittedName>
</protein>
<keyword evidence="1" id="KW-0472">Membrane</keyword>
<evidence type="ECO:0000313" key="3">
    <source>
        <dbReference type="Proteomes" id="UP000535182"/>
    </source>
</evidence>
<keyword evidence="3" id="KW-1185">Reference proteome</keyword>
<evidence type="ECO:0000313" key="2">
    <source>
        <dbReference type="EMBL" id="MBB5327504.1"/>
    </source>
</evidence>
<keyword evidence="1" id="KW-1133">Transmembrane helix</keyword>
<organism evidence="2 3">
    <name type="scientific">Tunturiibacter gelidiferens</name>
    <dbReference type="NCBI Taxonomy" id="3069689"/>
    <lineage>
        <taxon>Bacteria</taxon>
        <taxon>Pseudomonadati</taxon>
        <taxon>Acidobacteriota</taxon>
        <taxon>Terriglobia</taxon>
        <taxon>Terriglobales</taxon>
        <taxon>Acidobacteriaceae</taxon>
        <taxon>Tunturiibacter</taxon>
    </lineage>
</organism>
<keyword evidence="1" id="KW-0812">Transmembrane</keyword>